<feature type="domain" description="SDH C-terminal" evidence="11">
    <location>
        <begin position="250"/>
        <end position="276"/>
    </location>
</feature>
<dbReference type="Pfam" id="PF01488">
    <property type="entry name" value="Shikimate_DH"/>
    <property type="match status" value="1"/>
</dbReference>
<keyword evidence="5 8" id="KW-0560">Oxidoreductase</keyword>
<dbReference type="Pfam" id="PF18317">
    <property type="entry name" value="SDH_C"/>
    <property type="match status" value="1"/>
</dbReference>
<dbReference type="PATRIC" id="fig|1126833.4.peg.2516"/>
<feature type="binding site" evidence="8">
    <location>
        <position position="224"/>
    </location>
    <ligand>
        <name>NADP(+)</name>
        <dbReference type="ChEBI" id="CHEBI:58349"/>
    </ligand>
</feature>
<comment type="subunit">
    <text evidence="8">Homodimer.</text>
</comment>
<sequence>MKTNFRLRITGALGFPIDENPSPVMFEAGFASLGLDWRYQLIEVRPEHLKVALQGVQAMQFDGLNLTIPHKVAAIPYMDDLSKSASIIGAINTVLFRDGRMIGENTDGKGFVISMEKNGINLQGKRLVVLGAGGASRAICVECALAGCDSITIINGTIEKAKELETLINEQTSCRASVIEWTPGVRIPECDILINATPVGLYPDPGMPDICYDDIRPGMIVQDIIPNPAHTPFYKKAKELGATVYDGQSMLVYQGALAIELWTGLTPSDEQMKDALHRLFAE</sequence>
<evidence type="ECO:0000259" key="11">
    <source>
        <dbReference type="Pfam" id="PF18317"/>
    </source>
</evidence>
<dbReference type="InterPro" id="IPR011342">
    <property type="entry name" value="Shikimate_DH"/>
</dbReference>
<dbReference type="OrthoDB" id="9792692at2"/>
<dbReference type="EMBL" id="CP011058">
    <property type="protein sequence ID" value="AJY75086.1"/>
    <property type="molecule type" value="Genomic_DNA"/>
</dbReference>
<dbReference type="Gene3D" id="3.40.50.10860">
    <property type="entry name" value="Leucine Dehydrogenase, chain A, domain 1"/>
    <property type="match status" value="1"/>
</dbReference>
<dbReference type="UniPathway" id="UPA00053">
    <property type="reaction ID" value="UER00087"/>
</dbReference>
<comment type="function">
    <text evidence="8">Involved in the biosynthesis of the chorismate, which leads to the biosynthesis of aromatic amino acids. Catalyzes the reversible NADPH linked reduction of 3-dehydroshikimate (DHSA) to yield shikimate (SA).</text>
</comment>
<feature type="binding site" evidence="8">
    <location>
        <position position="247"/>
    </location>
    <ligand>
        <name>NADP(+)</name>
        <dbReference type="ChEBI" id="CHEBI:58349"/>
    </ligand>
</feature>
<name>A0A0D5NIH0_9BACL</name>
<keyword evidence="4 8" id="KW-0521">NADP</keyword>
<dbReference type="InterPro" id="IPR006151">
    <property type="entry name" value="Shikm_DH/Glu-tRNA_Rdtase"/>
</dbReference>
<evidence type="ECO:0000256" key="8">
    <source>
        <dbReference type="HAMAP-Rule" id="MF_00222"/>
    </source>
</evidence>
<proteinExistence type="inferred from homology"/>
<feature type="binding site" evidence="8">
    <location>
        <position position="67"/>
    </location>
    <ligand>
        <name>shikimate</name>
        <dbReference type="ChEBI" id="CHEBI:36208"/>
    </ligand>
</feature>
<evidence type="ECO:0000256" key="7">
    <source>
        <dbReference type="ARBA" id="ARBA00049442"/>
    </source>
</evidence>
<dbReference type="GO" id="GO:0009423">
    <property type="term" value="P:chorismate biosynthetic process"/>
    <property type="evidence" value="ECO:0007669"/>
    <property type="project" value="UniProtKB-UniRule"/>
</dbReference>
<dbReference type="KEGG" id="pbj:VN24_11485"/>
<comment type="pathway">
    <text evidence="1 8">Metabolic intermediate biosynthesis; chorismate biosynthesis; chorismate from D-erythrose 4-phosphate and phosphoenolpyruvate: step 4/7.</text>
</comment>
<evidence type="ECO:0000313" key="13">
    <source>
        <dbReference type="Proteomes" id="UP000032633"/>
    </source>
</evidence>
<dbReference type="SUPFAM" id="SSF53223">
    <property type="entry name" value="Aminoacid dehydrogenase-like, N-terminal domain"/>
    <property type="match status" value="1"/>
</dbReference>
<dbReference type="EC" id="1.1.1.25" evidence="2 8"/>
<dbReference type="RefSeq" id="WP_045670519.1">
    <property type="nucleotide sequence ID" value="NZ_CP011058.1"/>
</dbReference>
<reference evidence="13" key="2">
    <citation type="submission" date="2015-03" db="EMBL/GenBank/DDBJ databases">
        <title>Genome sequence of Paenibacillus beijingensis strain DSM 24997T.</title>
        <authorList>
            <person name="Kwak Y."/>
            <person name="Shin J.-H."/>
        </authorList>
    </citation>
    <scope>NUCLEOTIDE SEQUENCE [LARGE SCALE GENOMIC DNA]</scope>
    <source>
        <strain evidence="13">DSM 24997</strain>
    </source>
</reference>
<comment type="catalytic activity">
    <reaction evidence="7 8">
        <text>shikimate + NADP(+) = 3-dehydroshikimate + NADPH + H(+)</text>
        <dbReference type="Rhea" id="RHEA:17737"/>
        <dbReference type="ChEBI" id="CHEBI:15378"/>
        <dbReference type="ChEBI" id="CHEBI:16630"/>
        <dbReference type="ChEBI" id="CHEBI:36208"/>
        <dbReference type="ChEBI" id="CHEBI:57783"/>
        <dbReference type="ChEBI" id="CHEBI:58349"/>
        <dbReference type="EC" id="1.1.1.25"/>
    </reaction>
</comment>
<protein>
    <recommendedName>
        <fullName evidence="2 8">Shikimate dehydrogenase (NADP(+))</fullName>
        <shortName evidence="8">SDH</shortName>
        <ecNumber evidence="2 8">1.1.1.25</ecNumber>
    </recommendedName>
</protein>
<dbReference type="PANTHER" id="PTHR21089:SF1">
    <property type="entry name" value="BIFUNCTIONAL 3-DEHYDROQUINATE DEHYDRATASE_SHIKIMATE DEHYDROGENASE, CHLOROPLASTIC"/>
    <property type="match status" value="1"/>
</dbReference>
<evidence type="ECO:0000259" key="9">
    <source>
        <dbReference type="Pfam" id="PF01488"/>
    </source>
</evidence>
<accession>A0A0D5NIH0</accession>
<keyword evidence="3 8" id="KW-0028">Amino-acid biosynthesis</keyword>
<dbReference type="InterPro" id="IPR013708">
    <property type="entry name" value="Shikimate_DH-bd_N"/>
</dbReference>
<dbReference type="GO" id="GO:0019632">
    <property type="term" value="P:shikimate metabolic process"/>
    <property type="evidence" value="ECO:0007669"/>
    <property type="project" value="InterPro"/>
</dbReference>
<feature type="active site" description="Proton acceptor" evidence="8">
    <location>
        <position position="71"/>
    </location>
</feature>
<dbReference type="NCBIfam" id="TIGR00507">
    <property type="entry name" value="aroE"/>
    <property type="match status" value="1"/>
</dbReference>
<dbReference type="CDD" id="cd01065">
    <property type="entry name" value="NAD_bind_Shikimate_DH"/>
    <property type="match status" value="1"/>
</dbReference>
<dbReference type="SUPFAM" id="SSF51735">
    <property type="entry name" value="NAD(P)-binding Rossmann-fold domains"/>
    <property type="match status" value="1"/>
</dbReference>
<dbReference type="InterPro" id="IPR046346">
    <property type="entry name" value="Aminoacid_DH-like_N_sf"/>
</dbReference>
<dbReference type="AlphaFoldDB" id="A0A0D5NIH0"/>
<dbReference type="STRING" id="1126833.VN24_11485"/>
<evidence type="ECO:0000259" key="10">
    <source>
        <dbReference type="Pfam" id="PF08501"/>
    </source>
</evidence>
<keyword evidence="13" id="KW-1185">Reference proteome</keyword>
<dbReference type="Gene3D" id="3.40.50.720">
    <property type="entry name" value="NAD(P)-binding Rossmann-like Domain"/>
    <property type="match status" value="1"/>
</dbReference>
<dbReference type="InterPro" id="IPR022893">
    <property type="entry name" value="Shikimate_DH_fam"/>
</dbReference>
<dbReference type="InterPro" id="IPR036291">
    <property type="entry name" value="NAD(P)-bd_dom_sf"/>
</dbReference>
<feature type="domain" description="Shikimate dehydrogenase substrate binding N-terminal" evidence="10">
    <location>
        <begin position="13"/>
        <end position="94"/>
    </location>
</feature>
<comment type="caution">
    <text evidence="8">Lacks conserved residue(s) required for the propagation of feature annotation.</text>
</comment>
<dbReference type="HOGENOM" id="CLU_044063_4_1_9"/>
<dbReference type="GO" id="GO:0009073">
    <property type="term" value="P:aromatic amino acid family biosynthetic process"/>
    <property type="evidence" value="ECO:0007669"/>
    <property type="project" value="UniProtKB-KW"/>
</dbReference>
<evidence type="ECO:0000256" key="1">
    <source>
        <dbReference type="ARBA" id="ARBA00004871"/>
    </source>
</evidence>
<feature type="binding site" evidence="8">
    <location>
        <begin position="131"/>
        <end position="135"/>
    </location>
    <ligand>
        <name>NADP(+)</name>
        <dbReference type="ChEBI" id="CHEBI:58349"/>
    </ligand>
</feature>
<evidence type="ECO:0000313" key="12">
    <source>
        <dbReference type="EMBL" id="AJY75086.1"/>
    </source>
</evidence>
<evidence type="ECO:0000256" key="2">
    <source>
        <dbReference type="ARBA" id="ARBA00012962"/>
    </source>
</evidence>
<feature type="domain" description="Quinate/shikimate 5-dehydrogenase/glutamyl-tRNA reductase" evidence="9">
    <location>
        <begin position="121"/>
        <end position="197"/>
    </location>
</feature>
<dbReference type="Pfam" id="PF08501">
    <property type="entry name" value="Shikimate_dh_N"/>
    <property type="match status" value="1"/>
</dbReference>
<dbReference type="GO" id="GO:0004764">
    <property type="term" value="F:shikimate 3-dehydrogenase (NADP+) activity"/>
    <property type="evidence" value="ECO:0007669"/>
    <property type="project" value="UniProtKB-UniRule"/>
</dbReference>
<comment type="similarity">
    <text evidence="8">Belongs to the shikimate dehydrogenase family.</text>
</comment>
<gene>
    <name evidence="8" type="primary">aroE</name>
    <name evidence="12" type="ORF">VN24_11485</name>
</gene>
<evidence type="ECO:0000256" key="5">
    <source>
        <dbReference type="ARBA" id="ARBA00023002"/>
    </source>
</evidence>
<dbReference type="PANTHER" id="PTHR21089">
    <property type="entry name" value="SHIKIMATE DEHYDROGENASE"/>
    <property type="match status" value="1"/>
</dbReference>
<dbReference type="HAMAP" id="MF_00222">
    <property type="entry name" value="Shikimate_DH_AroE"/>
    <property type="match status" value="1"/>
</dbReference>
<evidence type="ECO:0000256" key="6">
    <source>
        <dbReference type="ARBA" id="ARBA00023141"/>
    </source>
</evidence>
<keyword evidence="6 8" id="KW-0057">Aromatic amino acid biosynthesis</keyword>
<evidence type="ECO:0000256" key="4">
    <source>
        <dbReference type="ARBA" id="ARBA00022857"/>
    </source>
</evidence>
<organism evidence="12 13">
    <name type="scientific">Paenibacillus beijingensis</name>
    <dbReference type="NCBI Taxonomy" id="1126833"/>
    <lineage>
        <taxon>Bacteria</taxon>
        <taxon>Bacillati</taxon>
        <taxon>Bacillota</taxon>
        <taxon>Bacilli</taxon>
        <taxon>Bacillales</taxon>
        <taxon>Paenibacillaceae</taxon>
        <taxon>Paenibacillus</taxon>
    </lineage>
</organism>
<reference evidence="12 13" key="1">
    <citation type="journal article" date="2015" name="J. Biotechnol.">
        <title>Complete genome sequence of Paenibacillus beijingensis 7188(T) (=DSM 24997(T)), a novel rhizobacterium from jujube garden soil.</title>
        <authorList>
            <person name="Kwak Y."/>
            <person name="Shin J.H."/>
        </authorList>
    </citation>
    <scope>NUCLEOTIDE SEQUENCE [LARGE SCALE GENOMIC DNA]</scope>
    <source>
        <strain evidence="12 13">DSM 24997</strain>
    </source>
</reference>
<evidence type="ECO:0000256" key="3">
    <source>
        <dbReference type="ARBA" id="ARBA00022605"/>
    </source>
</evidence>
<dbReference type="InterPro" id="IPR041121">
    <property type="entry name" value="SDH_C"/>
</dbReference>
<dbReference type="GO" id="GO:0008652">
    <property type="term" value="P:amino acid biosynthetic process"/>
    <property type="evidence" value="ECO:0007669"/>
    <property type="project" value="UniProtKB-KW"/>
</dbReference>
<feature type="binding site" evidence="8">
    <location>
        <position position="254"/>
    </location>
    <ligand>
        <name>shikimate</name>
        <dbReference type="ChEBI" id="CHEBI:36208"/>
    </ligand>
</feature>
<feature type="binding site" evidence="8">
    <location>
        <position position="92"/>
    </location>
    <ligand>
        <name>shikimate</name>
        <dbReference type="ChEBI" id="CHEBI:36208"/>
    </ligand>
</feature>
<feature type="binding site" evidence="8">
    <location>
        <position position="107"/>
    </location>
    <ligand>
        <name>shikimate</name>
        <dbReference type="ChEBI" id="CHEBI:36208"/>
    </ligand>
</feature>
<dbReference type="GO" id="GO:0050661">
    <property type="term" value="F:NADP binding"/>
    <property type="evidence" value="ECO:0007669"/>
    <property type="project" value="InterPro"/>
</dbReference>
<dbReference type="Proteomes" id="UP000032633">
    <property type="component" value="Chromosome"/>
</dbReference>